<sequence>MLNSTTTPGGTVSDETKNGNDNRANEKQQHQKPQQQQQSGGDILDCVTQDGYFQKSLSPKERSVFGMVGVFLLLCSWIYVLNGELAQDNNMAENVVTKTTNVTHKNEKEKVKRDYGLHEGLFSTYPIISIHNDDKDGGVQSSPVETPVVGDGGVCPALCDSREQARKQKFGGDLLDLSEVLKMANKAHDKLVDHIKLEYGEYFDGIFIKETPAAVTDSNVTTTKGRRSYSGMNPVTENGESRNRMKRKLQLKVLKMMEALKVSEEDVHGCNCRTMTGSTKEKEERFTSSIPDYYQKYVFANGGHSNAAGHGNVFSETYSHYIGQDLRIIWDALGVEMISRNMGMGAMKASPDISTCSQAVFGTDVDLLTWNYAMLDKTFASWLHYMYRAAVSPGRPAFVSMDIMHLAGRYGAPLEKLGLALFYLNGASVPTNKNIPDSAPDGIPLSEDLVNEQPPMVRGLKCDGRLEKPPMCSDDYKWSCTAKMRKARIKCTCPGVKMRSGWHMGFKMHALNAHYMSLPLVEMLLEGLLELVETGKDPKTLFQELQKEEDDEFKAFLSVPIKENFNNEEMIQRFGELGDELDTWFKGPSICRTSLLPSMTRYLGLALNSDKIGGSARCNEVEYENGVPFNRLNGMYTYPDGPPPEGEVAILSPIDFRQCSPLRTCSEIVMPDYKDWFYGNWTNGPVSITFPNEKEREHYGYEPGKFKGILGLVSTIFPEAAADGTRFDFPYSSWPEHVDAKVNGIPVTNWRLFNRMAILEGADGIYWKPTANNDYKIEFSPKGVTKDGRAASEKHLRLQGFVLY</sequence>
<evidence type="ECO:0000313" key="4">
    <source>
        <dbReference type="Proteomes" id="UP001295423"/>
    </source>
</evidence>
<evidence type="ECO:0000256" key="1">
    <source>
        <dbReference type="SAM" id="MobiDB-lite"/>
    </source>
</evidence>
<gene>
    <name evidence="3" type="ORF">CYCCA115_LOCUS19516</name>
</gene>
<evidence type="ECO:0000313" key="3">
    <source>
        <dbReference type="EMBL" id="CAJ1962080.1"/>
    </source>
</evidence>
<reference evidence="3" key="1">
    <citation type="submission" date="2023-08" db="EMBL/GenBank/DDBJ databases">
        <authorList>
            <person name="Audoor S."/>
            <person name="Bilcke G."/>
        </authorList>
    </citation>
    <scope>NUCLEOTIDE SEQUENCE</scope>
</reference>
<feature type="compositionally biased region" description="Polar residues" evidence="1">
    <location>
        <begin position="1"/>
        <end position="10"/>
    </location>
</feature>
<proteinExistence type="predicted"/>
<name>A0AAD2G4M5_9STRA</name>
<comment type="caution">
    <text evidence="3">The sequence shown here is derived from an EMBL/GenBank/DDBJ whole genome shotgun (WGS) entry which is preliminary data.</text>
</comment>
<protein>
    <submittedName>
        <fullName evidence="3">Uncharacterized protein</fullName>
    </submittedName>
</protein>
<dbReference type="AlphaFoldDB" id="A0AAD2G4M5"/>
<dbReference type="Proteomes" id="UP001295423">
    <property type="component" value="Unassembled WGS sequence"/>
</dbReference>
<feature type="compositionally biased region" description="Basic and acidic residues" evidence="1">
    <location>
        <begin position="14"/>
        <end position="29"/>
    </location>
</feature>
<keyword evidence="2" id="KW-0812">Transmembrane</keyword>
<evidence type="ECO:0000256" key="2">
    <source>
        <dbReference type="SAM" id="Phobius"/>
    </source>
</evidence>
<feature type="transmembrane region" description="Helical" evidence="2">
    <location>
        <begin position="64"/>
        <end position="81"/>
    </location>
</feature>
<keyword evidence="2" id="KW-1133">Transmembrane helix</keyword>
<feature type="region of interest" description="Disordered" evidence="1">
    <location>
        <begin position="218"/>
        <end position="243"/>
    </location>
</feature>
<dbReference type="EMBL" id="CAKOGP040002092">
    <property type="protein sequence ID" value="CAJ1962080.1"/>
    <property type="molecule type" value="Genomic_DNA"/>
</dbReference>
<feature type="region of interest" description="Disordered" evidence="1">
    <location>
        <begin position="1"/>
        <end position="41"/>
    </location>
</feature>
<keyword evidence="2" id="KW-0472">Membrane</keyword>
<keyword evidence="4" id="KW-1185">Reference proteome</keyword>
<accession>A0AAD2G4M5</accession>
<organism evidence="3 4">
    <name type="scientific">Cylindrotheca closterium</name>
    <dbReference type="NCBI Taxonomy" id="2856"/>
    <lineage>
        <taxon>Eukaryota</taxon>
        <taxon>Sar</taxon>
        <taxon>Stramenopiles</taxon>
        <taxon>Ochrophyta</taxon>
        <taxon>Bacillariophyta</taxon>
        <taxon>Bacillariophyceae</taxon>
        <taxon>Bacillariophycidae</taxon>
        <taxon>Bacillariales</taxon>
        <taxon>Bacillariaceae</taxon>
        <taxon>Cylindrotheca</taxon>
    </lineage>
</organism>